<dbReference type="Proteomes" id="UP001162164">
    <property type="component" value="Unassembled WGS sequence"/>
</dbReference>
<name>A0ABQ9JLE4_9CUCU</name>
<accession>A0ABQ9JLE4</accession>
<evidence type="ECO:0000256" key="2">
    <source>
        <dbReference type="ARBA" id="ARBA00010701"/>
    </source>
</evidence>
<dbReference type="InterPro" id="IPR013818">
    <property type="entry name" value="Lipase"/>
</dbReference>
<protein>
    <recommendedName>
        <fullName evidence="5">Lipase domain-containing protein</fullName>
    </recommendedName>
</protein>
<comment type="similarity">
    <text evidence="2 4">Belongs to the AB hydrolase superfamily. Lipase family.</text>
</comment>
<keyword evidence="3" id="KW-0964">Secreted</keyword>
<gene>
    <name evidence="6" type="ORF">NQ317_004466</name>
</gene>
<proteinExistence type="inferred from homology"/>
<dbReference type="InterPro" id="IPR000734">
    <property type="entry name" value="TAG_lipase"/>
</dbReference>
<evidence type="ECO:0000256" key="1">
    <source>
        <dbReference type="ARBA" id="ARBA00004613"/>
    </source>
</evidence>
<dbReference type="EMBL" id="JAPWTJ010000396">
    <property type="protein sequence ID" value="KAJ8978855.1"/>
    <property type="molecule type" value="Genomic_DNA"/>
</dbReference>
<dbReference type="CDD" id="cd00707">
    <property type="entry name" value="Pancreat_lipase_like"/>
    <property type="match status" value="1"/>
</dbReference>
<dbReference type="InterPro" id="IPR033906">
    <property type="entry name" value="Lipase_N"/>
</dbReference>
<keyword evidence="7" id="KW-1185">Reference proteome</keyword>
<dbReference type="SUPFAM" id="SSF53474">
    <property type="entry name" value="alpha/beta-Hydrolases"/>
    <property type="match status" value="1"/>
</dbReference>
<evidence type="ECO:0000259" key="5">
    <source>
        <dbReference type="Pfam" id="PF00151"/>
    </source>
</evidence>
<sequence length="330" mass="37761">MLLHLIVILIYAAEVKSILYPIIYLNRLYNYTPPEDEVTFYLYERTNLYASDQLFIENKSSLDESKFNPELPTKIIVHGWTHGKDIPWVIEMREAMANVGIWNIIVVDWSPLSHVIYAEARIHHFVVSKQLANFLIFLKYQGGIPLSSVHLIGHSMGAQISATASYLIRSRLDESGEKVGRITGLDPAAPLYEWPHIESLDEVLDPSDATFVDVIHTNGRHIGMMTPAGHLDYYPNGGEHQEGCVFWSCSHMRACEFWTASIRKPHLFKAYAYESIDLYLEGKIDKLKSYPMGIAANPKIPFGLYYVKSRGEFRKYIRTKTTIIDSLNKM</sequence>
<organism evidence="6 7">
    <name type="scientific">Molorchus minor</name>
    <dbReference type="NCBI Taxonomy" id="1323400"/>
    <lineage>
        <taxon>Eukaryota</taxon>
        <taxon>Metazoa</taxon>
        <taxon>Ecdysozoa</taxon>
        <taxon>Arthropoda</taxon>
        <taxon>Hexapoda</taxon>
        <taxon>Insecta</taxon>
        <taxon>Pterygota</taxon>
        <taxon>Neoptera</taxon>
        <taxon>Endopterygota</taxon>
        <taxon>Coleoptera</taxon>
        <taxon>Polyphaga</taxon>
        <taxon>Cucujiformia</taxon>
        <taxon>Chrysomeloidea</taxon>
        <taxon>Cerambycidae</taxon>
        <taxon>Lamiinae</taxon>
        <taxon>Monochamini</taxon>
        <taxon>Molorchus</taxon>
    </lineage>
</organism>
<evidence type="ECO:0000256" key="4">
    <source>
        <dbReference type="RuleBase" id="RU004262"/>
    </source>
</evidence>
<reference evidence="6" key="1">
    <citation type="journal article" date="2023" name="Insect Mol. Biol.">
        <title>Genome sequencing provides insights into the evolution of gene families encoding plant cell wall-degrading enzymes in longhorned beetles.</title>
        <authorList>
            <person name="Shin N.R."/>
            <person name="Okamura Y."/>
            <person name="Kirsch R."/>
            <person name="Pauchet Y."/>
        </authorList>
    </citation>
    <scope>NUCLEOTIDE SEQUENCE</scope>
    <source>
        <strain evidence="6">MMC_N1</strain>
    </source>
</reference>
<feature type="domain" description="Lipase" evidence="5">
    <location>
        <begin position="32"/>
        <end position="283"/>
    </location>
</feature>
<dbReference type="InterPro" id="IPR029058">
    <property type="entry name" value="AB_hydrolase_fold"/>
</dbReference>
<evidence type="ECO:0000313" key="6">
    <source>
        <dbReference type="EMBL" id="KAJ8978855.1"/>
    </source>
</evidence>
<evidence type="ECO:0000256" key="3">
    <source>
        <dbReference type="ARBA" id="ARBA00022525"/>
    </source>
</evidence>
<dbReference type="PANTHER" id="PTHR11610">
    <property type="entry name" value="LIPASE"/>
    <property type="match status" value="1"/>
</dbReference>
<evidence type="ECO:0000313" key="7">
    <source>
        <dbReference type="Proteomes" id="UP001162164"/>
    </source>
</evidence>
<comment type="caution">
    <text evidence="6">The sequence shown here is derived from an EMBL/GenBank/DDBJ whole genome shotgun (WGS) entry which is preliminary data.</text>
</comment>
<dbReference type="PRINTS" id="PR00821">
    <property type="entry name" value="TAGLIPASE"/>
</dbReference>
<comment type="subcellular location">
    <subcellularLocation>
        <location evidence="1">Secreted</location>
    </subcellularLocation>
</comment>
<dbReference type="Gene3D" id="3.40.50.1820">
    <property type="entry name" value="alpha/beta hydrolase"/>
    <property type="match status" value="1"/>
</dbReference>
<dbReference type="Pfam" id="PF00151">
    <property type="entry name" value="Lipase"/>
    <property type="match status" value="1"/>
</dbReference>
<dbReference type="PANTHER" id="PTHR11610:SF173">
    <property type="entry name" value="LIPASE DOMAIN-CONTAINING PROTEIN-RELATED"/>
    <property type="match status" value="1"/>
</dbReference>